<keyword evidence="2" id="KW-0812">Transmembrane</keyword>
<feature type="transmembrane region" description="Helical" evidence="2">
    <location>
        <begin position="127"/>
        <end position="147"/>
    </location>
</feature>
<organism evidence="3 4">
    <name type="scientific">Paenibacillus curdlanolyticus YK9</name>
    <dbReference type="NCBI Taxonomy" id="717606"/>
    <lineage>
        <taxon>Bacteria</taxon>
        <taxon>Bacillati</taxon>
        <taxon>Bacillota</taxon>
        <taxon>Bacilli</taxon>
        <taxon>Bacillales</taxon>
        <taxon>Paenibacillaceae</taxon>
        <taxon>Paenibacillus</taxon>
    </lineage>
</organism>
<proteinExistence type="predicted"/>
<feature type="transmembrane region" description="Helical" evidence="2">
    <location>
        <begin position="95"/>
        <end position="115"/>
    </location>
</feature>
<keyword evidence="4" id="KW-1185">Reference proteome</keyword>
<gene>
    <name evidence="3" type="ORF">PaecuDRAFT_3660</name>
</gene>
<dbReference type="RefSeq" id="WP_006039646.1">
    <property type="nucleotide sequence ID" value="NZ_AEDD01000010.1"/>
</dbReference>
<evidence type="ECO:0000256" key="1">
    <source>
        <dbReference type="SAM" id="MobiDB-lite"/>
    </source>
</evidence>
<dbReference type="AlphaFoldDB" id="E0IDF6"/>
<accession>E0IDF6</accession>
<dbReference type="Proteomes" id="UP000005387">
    <property type="component" value="Unassembled WGS sequence"/>
</dbReference>
<evidence type="ECO:0000313" key="3">
    <source>
        <dbReference type="EMBL" id="EFM09611.1"/>
    </source>
</evidence>
<dbReference type="EMBL" id="AEDD01000010">
    <property type="protein sequence ID" value="EFM09611.1"/>
    <property type="molecule type" value="Genomic_DNA"/>
</dbReference>
<evidence type="ECO:0000256" key="2">
    <source>
        <dbReference type="SAM" id="Phobius"/>
    </source>
</evidence>
<feature type="transmembrane region" description="Helical" evidence="2">
    <location>
        <begin position="38"/>
        <end position="65"/>
    </location>
</feature>
<feature type="compositionally biased region" description="Polar residues" evidence="1">
    <location>
        <begin position="13"/>
        <end position="22"/>
    </location>
</feature>
<reference evidence="3 4" key="1">
    <citation type="submission" date="2010-07" db="EMBL/GenBank/DDBJ databases">
        <title>The draft genome of Paenibacillus curdlanolyticus YK9.</title>
        <authorList>
            <consortium name="US DOE Joint Genome Institute (JGI-PGF)"/>
            <person name="Lucas S."/>
            <person name="Copeland A."/>
            <person name="Lapidus A."/>
            <person name="Cheng J.-F."/>
            <person name="Bruce D."/>
            <person name="Goodwin L."/>
            <person name="Pitluck S."/>
            <person name="Land M.L."/>
            <person name="Hauser L."/>
            <person name="Chang Y.-J."/>
            <person name="Jeffries C."/>
            <person name="Anderson I.J."/>
            <person name="Johnson E."/>
            <person name="Loganathan U."/>
            <person name="Mulhopadhyay B."/>
            <person name="Kyrpides N."/>
            <person name="Woyke T.J."/>
        </authorList>
    </citation>
    <scope>NUCLEOTIDE SEQUENCE [LARGE SCALE GENOMIC DNA]</scope>
    <source>
        <strain evidence="3 4">YK9</strain>
    </source>
</reference>
<dbReference type="STRING" id="717606.PaecuDRAFT_3660"/>
<name>E0IDF6_9BACL</name>
<keyword evidence="2" id="KW-1133">Transmembrane helix</keyword>
<feature type="region of interest" description="Disordered" evidence="1">
    <location>
        <begin position="1"/>
        <end position="22"/>
    </location>
</feature>
<evidence type="ECO:0000313" key="4">
    <source>
        <dbReference type="Proteomes" id="UP000005387"/>
    </source>
</evidence>
<sequence>MSDPLADACRSKPQPQHGTTTATHNVFRFLKSRPRRKLGPLSGAMLVLGAHAVHLLAFPLLALLLGTQAAAGDGVQLSGHSHSAMLEPTTTSGLFLRWATDLLAAATVIVAILMCRATARAWRNVRVHPWICMLNTCAAALCIAMIFY</sequence>
<protein>
    <submittedName>
        <fullName evidence="3">Uncharacterized protein</fullName>
    </submittedName>
</protein>
<keyword evidence="2" id="KW-0472">Membrane</keyword>